<feature type="domain" description="NAD-glutamate dehydrogenase ACT3" evidence="3">
    <location>
        <begin position="2"/>
        <end position="58"/>
    </location>
</feature>
<evidence type="ECO:0000259" key="3">
    <source>
        <dbReference type="Pfam" id="PF21077"/>
    </source>
</evidence>
<evidence type="ECO:0000259" key="2">
    <source>
        <dbReference type="Pfam" id="PF21074"/>
    </source>
</evidence>
<dbReference type="PANTHER" id="PTHR43403:SF1">
    <property type="entry name" value="NAD-SPECIFIC GLUTAMATE DEHYDROGENASE"/>
    <property type="match status" value="1"/>
</dbReference>
<dbReference type="Proteomes" id="UP000800981">
    <property type="component" value="Unassembled WGS sequence"/>
</dbReference>
<dbReference type="EMBL" id="JAANNP010000012">
    <property type="protein sequence ID" value="NHC14863.1"/>
    <property type="molecule type" value="Genomic_DNA"/>
</dbReference>
<dbReference type="InterPro" id="IPR028971">
    <property type="entry name" value="NAD-GDH_cat"/>
</dbReference>
<keyword evidence="5" id="KW-1185">Reference proteome</keyword>
<dbReference type="InterPro" id="IPR048381">
    <property type="entry name" value="GDH_C"/>
</dbReference>
<dbReference type="InterPro" id="IPR036291">
    <property type="entry name" value="NAD(P)-bd_dom_sf"/>
</dbReference>
<reference evidence="4 5" key="1">
    <citation type="submission" date="2020-03" db="EMBL/GenBank/DDBJ databases">
        <title>Two novel Motilibacter sp.</title>
        <authorList>
            <person name="Liu S."/>
        </authorList>
    </citation>
    <scope>NUCLEOTIDE SEQUENCE [LARGE SCALE GENOMIC DNA]</scope>
    <source>
        <strain evidence="4 5">E257</strain>
    </source>
</reference>
<evidence type="ECO:0000313" key="5">
    <source>
        <dbReference type="Proteomes" id="UP000800981"/>
    </source>
</evidence>
<organism evidence="4 5">
    <name type="scientific">Motilibacter deserti</name>
    <dbReference type="NCBI Taxonomy" id="2714956"/>
    <lineage>
        <taxon>Bacteria</taxon>
        <taxon>Bacillati</taxon>
        <taxon>Actinomycetota</taxon>
        <taxon>Actinomycetes</taxon>
        <taxon>Motilibacterales</taxon>
        <taxon>Motilibacteraceae</taxon>
        <taxon>Motilibacter</taxon>
    </lineage>
</organism>
<protein>
    <submittedName>
        <fullName evidence="4">NAD-glutamate dehydrogenase</fullName>
    </submittedName>
</protein>
<dbReference type="SUPFAM" id="SSF53223">
    <property type="entry name" value="Aminoacid dehydrogenase-like, N-terminal domain"/>
    <property type="match status" value="1"/>
</dbReference>
<dbReference type="InterPro" id="IPR046346">
    <property type="entry name" value="Aminoacid_DH-like_N_sf"/>
</dbReference>
<feature type="domain" description="NAD-glutamate dehydrogenase catalytic" evidence="1">
    <location>
        <begin position="168"/>
        <end position="668"/>
    </location>
</feature>
<dbReference type="Pfam" id="PF21077">
    <property type="entry name" value="GDH_ACT3"/>
    <property type="match status" value="1"/>
</dbReference>
<sequence length="1055" mass="114603">PGAARLKLYRDAPVSLSKVLPLLARMGVDVDDERPYEIEAADGPRGWVYDLGLRYDAGLLQPGPEARASAVRRFQEAFVAVWRGHADSDGFNALVLRAGLSWRQVVLLRAYTRWLRQVGLPFSQVYVQQALLRNAGIAELLVQLFTARHDPAVVDGREDVAEGLAARIRQEIDAVEALDDDRILRAFLAVVLATLRTNYFRVGADGRPGAALALKLDPRQVPDCPEPRPAFEVWVHSPDVEGVHLRFGPVARGGLRWSDRPEDFRTEVLGLVKAQAVKNAVIVPVGAKGGFVVRRPPAVPGDREAVFAEGVRCYKAFIGGLLDITDNIVQTSGRSEVVPPAGVVRRDGEDAYLVVAADKGTATFSDIANGVAADYGFWLGDAFASGGSAGYDHKAMGITARGAWESVKRHFRELGVDPQRESVTAVGIGDMSGDVFGNGMLLSRQLKLVAAFDHRHIFLDPDPDPAVSFAERERLFRLPRSSWADYDTALLSAGGGVHPRSAKRIAIPAQVRERLGLPEGTAVLSPVELIRAILQAPVDLLWNGGIGTYVKASTETAGDVGDKANDPVRIDGAQLRCRVVGEGGNLGLTQLGRIEAAQGGVRINTDAIDNSAGVDTSDHEVNIKVLIDAAIRDGALPAGERGDVLAAMEDDVARLVLRENYAQNALLGMGRMQAAAMLPVHERLVRRLEERGVLDRRLERLPSGKEIATRRAEGKGLTSPEYAVLIAYVKNTLNAELLATSLPDEAWTAQLLASYFPPLLVERLGDRLETHPLRREIVTTVLVNGLVDRTGVSAVFRAQEETGAPAEDVVRAYVLAGETFALGSFWREIEALDEIVTPAAQGALLLEGRRLLDRAARWFLQSRPPAFDVEQEWGRYAPVVSQMLPRVPELLRGRELQRLEEATDRLAQPGVPRPLAQRAAVLLHAFPLLDATDVARDADHGVEETAEVCFTLANRLEVDELLTAVSGLGRADRWQAMARSSLRYDLYGTLAALTADVLARTEEADADTRVEAWAASRQALLDRALGTTRQALALATPDLASLSVALRSLRTLLRS</sequence>
<dbReference type="InterPro" id="IPR049064">
    <property type="entry name" value="NAD_Glu_DH_ACT3"/>
</dbReference>
<name>A0ABX0GVA8_9ACTN</name>
<feature type="non-terminal residue" evidence="4">
    <location>
        <position position="1"/>
    </location>
</feature>
<proteinExistence type="predicted"/>
<evidence type="ECO:0000313" key="4">
    <source>
        <dbReference type="EMBL" id="NHC14863.1"/>
    </source>
</evidence>
<dbReference type="Pfam" id="PF21078">
    <property type="entry name" value="GDH_HM3"/>
    <property type="match status" value="1"/>
</dbReference>
<dbReference type="RefSeq" id="WP_166282807.1">
    <property type="nucleotide sequence ID" value="NZ_JAANNP010000012.1"/>
</dbReference>
<evidence type="ECO:0000259" key="1">
    <source>
        <dbReference type="Pfam" id="PF05088"/>
    </source>
</evidence>
<dbReference type="InterPro" id="IPR007780">
    <property type="entry name" value="NAD_Glu_DH_bac"/>
</dbReference>
<dbReference type="PANTHER" id="PTHR43403">
    <property type="entry name" value="NAD-SPECIFIC GLUTAMATE DEHYDROGENASE"/>
    <property type="match status" value="1"/>
</dbReference>
<dbReference type="Pfam" id="PF21074">
    <property type="entry name" value="GDH_C"/>
    <property type="match status" value="1"/>
</dbReference>
<dbReference type="Gene3D" id="3.40.50.720">
    <property type="entry name" value="NAD(P)-binding Rossmann-like Domain"/>
    <property type="match status" value="1"/>
</dbReference>
<accession>A0ABX0GVA8</accession>
<comment type="caution">
    <text evidence="4">The sequence shown here is derived from an EMBL/GenBank/DDBJ whole genome shotgun (WGS) entry which is preliminary data.</text>
</comment>
<feature type="domain" description="NAD-specific glutamate dehydrogenase C-terminal" evidence="2">
    <location>
        <begin position="714"/>
        <end position="1050"/>
    </location>
</feature>
<gene>
    <name evidence="4" type="ORF">G9H71_13830</name>
</gene>
<dbReference type="SUPFAM" id="SSF51735">
    <property type="entry name" value="NAD(P)-binding Rossmann-fold domains"/>
    <property type="match status" value="1"/>
</dbReference>
<dbReference type="Pfam" id="PF05088">
    <property type="entry name" value="Bac_GDH_CD"/>
    <property type="match status" value="1"/>
</dbReference>
<dbReference type="InterPro" id="IPR049056">
    <property type="entry name" value="NAD_Glu_DH_HM3"/>
</dbReference>